<keyword evidence="2" id="KW-0812">Transmembrane</keyword>
<dbReference type="Proteomes" id="UP000177817">
    <property type="component" value="Unassembled WGS sequence"/>
</dbReference>
<accession>A0A1G2BIJ5</accession>
<evidence type="ECO:0000256" key="2">
    <source>
        <dbReference type="SAM" id="Phobius"/>
    </source>
</evidence>
<protein>
    <submittedName>
        <fullName evidence="3">Uncharacterized protein</fullName>
    </submittedName>
</protein>
<sequence>MTIQYRTESNQPPRRRSKDQSSHLGIIAGVVIFVFAAVAFGMWFLFSRSLPETKTTNAPAVQQVPVLDRIPYAPRDGVVQCNSKTPSVASEEQKTKRTLCYYAVMVIFDTNDICSGSVMDAEARPLCINAQVLYEQHAAELKDKSGATAKTPAVSQTSDAVVVAVPVQSQSSGTTGTGGGNQGQTGGTSNGNTTNGSVNGNTNANQNTNTNASTNGNSNGGGTNQSSNGSGTGNANSSGNTNTNQDQDGVLCTNEQGQIILLQHTNSCQ</sequence>
<name>A0A1G2BIJ5_9BACT</name>
<gene>
    <name evidence="3" type="ORF">A2677_02715</name>
</gene>
<feature type="compositionally biased region" description="Gly residues" evidence="1">
    <location>
        <begin position="175"/>
        <end position="189"/>
    </location>
</feature>
<keyword evidence="2" id="KW-1133">Transmembrane helix</keyword>
<organism evidence="3 4">
    <name type="scientific">Candidatus Komeilibacteria bacterium RIFCSPHIGHO2_01_FULL_52_14</name>
    <dbReference type="NCBI Taxonomy" id="1798549"/>
    <lineage>
        <taxon>Bacteria</taxon>
        <taxon>Candidatus Komeiliibacteriota</taxon>
    </lineage>
</organism>
<feature type="region of interest" description="Disordered" evidence="1">
    <location>
        <begin position="169"/>
        <end position="249"/>
    </location>
</feature>
<feature type="region of interest" description="Disordered" evidence="1">
    <location>
        <begin position="1"/>
        <end position="20"/>
    </location>
</feature>
<feature type="transmembrane region" description="Helical" evidence="2">
    <location>
        <begin position="24"/>
        <end position="46"/>
    </location>
</feature>
<feature type="compositionally biased region" description="Low complexity" evidence="1">
    <location>
        <begin position="224"/>
        <end position="245"/>
    </location>
</feature>
<feature type="compositionally biased region" description="Low complexity" evidence="1">
    <location>
        <begin position="190"/>
        <end position="217"/>
    </location>
</feature>
<proteinExistence type="predicted"/>
<evidence type="ECO:0000313" key="4">
    <source>
        <dbReference type="Proteomes" id="UP000177817"/>
    </source>
</evidence>
<reference evidence="3 4" key="1">
    <citation type="journal article" date="2016" name="Nat. Commun.">
        <title>Thousands of microbial genomes shed light on interconnected biogeochemical processes in an aquifer system.</title>
        <authorList>
            <person name="Anantharaman K."/>
            <person name="Brown C.T."/>
            <person name="Hug L.A."/>
            <person name="Sharon I."/>
            <person name="Castelle C.J."/>
            <person name="Probst A.J."/>
            <person name="Thomas B.C."/>
            <person name="Singh A."/>
            <person name="Wilkins M.J."/>
            <person name="Karaoz U."/>
            <person name="Brodie E.L."/>
            <person name="Williams K.H."/>
            <person name="Hubbard S.S."/>
            <person name="Banfield J.F."/>
        </authorList>
    </citation>
    <scope>NUCLEOTIDE SEQUENCE [LARGE SCALE GENOMIC DNA]</scope>
</reference>
<dbReference type="EMBL" id="MHKK01000049">
    <property type="protein sequence ID" value="OGY88905.1"/>
    <property type="molecule type" value="Genomic_DNA"/>
</dbReference>
<evidence type="ECO:0000256" key="1">
    <source>
        <dbReference type="SAM" id="MobiDB-lite"/>
    </source>
</evidence>
<comment type="caution">
    <text evidence="3">The sequence shown here is derived from an EMBL/GenBank/DDBJ whole genome shotgun (WGS) entry which is preliminary data.</text>
</comment>
<dbReference type="AlphaFoldDB" id="A0A1G2BIJ5"/>
<feature type="compositionally biased region" description="Polar residues" evidence="1">
    <location>
        <begin position="1"/>
        <end position="12"/>
    </location>
</feature>
<evidence type="ECO:0000313" key="3">
    <source>
        <dbReference type="EMBL" id="OGY88905.1"/>
    </source>
</evidence>
<keyword evidence="2" id="KW-0472">Membrane</keyword>